<accession>A0ABU4C571</accession>
<evidence type="ECO:0000313" key="1">
    <source>
        <dbReference type="EMBL" id="MDV6271666.1"/>
    </source>
</evidence>
<reference evidence="1 2" key="1">
    <citation type="submission" date="2023-10" db="EMBL/GenBank/DDBJ databases">
        <title>Development of a sustainable strategy for remediation of hydrocarbon-contaminated territories based on the waste exchange concept.</title>
        <authorList>
            <person name="Krivoruchko A."/>
        </authorList>
    </citation>
    <scope>NUCLEOTIDE SEQUENCE [LARGE SCALE GENOMIC DNA]</scope>
    <source>
        <strain evidence="1 2">IEGM 1203</strain>
    </source>
</reference>
<proteinExistence type="predicted"/>
<keyword evidence="2" id="KW-1185">Reference proteome</keyword>
<dbReference type="EMBL" id="JAWLKB010000065">
    <property type="protein sequence ID" value="MDV6271666.1"/>
    <property type="molecule type" value="Genomic_DNA"/>
</dbReference>
<dbReference type="Proteomes" id="UP001185927">
    <property type="component" value="Unassembled WGS sequence"/>
</dbReference>
<organism evidence="1 2">
    <name type="scientific">Rhodococcus globerulus</name>
    <dbReference type="NCBI Taxonomy" id="33008"/>
    <lineage>
        <taxon>Bacteria</taxon>
        <taxon>Bacillati</taxon>
        <taxon>Actinomycetota</taxon>
        <taxon>Actinomycetes</taxon>
        <taxon>Mycobacteriales</taxon>
        <taxon>Nocardiaceae</taxon>
        <taxon>Rhodococcus</taxon>
    </lineage>
</organism>
<sequence>MDKAGFIFTPELNCVDHELAAELFGDSPAADRKLRAMLGALEHSLVDIGDAREVLRSLYAGPTCPDYIETFLADEADTQDITTHLADAGRSLRAALAILRTQSTALTPDIPDGGKAPT</sequence>
<evidence type="ECO:0000313" key="2">
    <source>
        <dbReference type="Proteomes" id="UP001185927"/>
    </source>
</evidence>
<gene>
    <name evidence="1" type="ORF">R3Q16_34305</name>
</gene>
<dbReference type="RefSeq" id="WP_317546278.1">
    <property type="nucleotide sequence ID" value="NZ_JAWLKB010000065.1"/>
</dbReference>
<comment type="caution">
    <text evidence="1">The sequence shown here is derived from an EMBL/GenBank/DDBJ whole genome shotgun (WGS) entry which is preliminary data.</text>
</comment>
<name>A0ABU4C571_RHOGO</name>
<protein>
    <submittedName>
        <fullName evidence="1">Uncharacterized protein</fullName>
    </submittedName>
</protein>